<comment type="subcellular location">
    <subcellularLocation>
        <location evidence="1 11">Cytoplasm</location>
    </subcellularLocation>
</comment>
<dbReference type="PRINTS" id="PR01045">
    <property type="entry name" value="TRNASYNTHGB"/>
</dbReference>
<dbReference type="EMBL" id="CP003154">
    <property type="protein sequence ID" value="AFL74747.1"/>
    <property type="molecule type" value="Genomic_DNA"/>
</dbReference>
<dbReference type="STRING" id="765911.Thivi_2831"/>
<feature type="domain" description="DALR anticodon binding" evidence="12">
    <location>
        <begin position="586"/>
        <end position="691"/>
    </location>
</feature>
<dbReference type="GO" id="GO:0005524">
    <property type="term" value="F:ATP binding"/>
    <property type="evidence" value="ECO:0007669"/>
    <property type="project" value="UniProtKB-UniRule"/>
</dbReference>
<dbReference type="eggNOG" id="COG0751">
    <property type="taxonomic scope" value="Bacteria"/>
</dbReference>
<dbReference type="EC" id="6.1.1.14" evidence="11"/>
<dbReference type="KEGG" id="tvi:Thivi_2831"/>
<reference evidence="13 14" key="1">
    <citation type="submission" date="2012-06" db="EMBL/GenBank/DDBJ databases">
        <title>Complete sequence of Thiocystis violascens DSM 198.</title>
        <authorList>
            <consortium name="US DOE Joint Genome Institute"/>
            <person name="Lucas S."/>
            <person name="Han J."/>
            <person name="Lapidus A."/>
            <person name="Cheng J.-F."/>
            <person name="Goodwin L."/>
            <person name="Pitluck S."/>
            <person name="Peters L."/>
            <person name="Ovchinnikova G."/>
            <person name="Teshima H."/>
            <person name="Detter J.C."/>
            <person name="Han C."/>
            <person name="Tapia R."/>
            <person name="Land M."/>
            <person name="Hauser L."/>
            <person name="Kyrpides N."/>
            <person name="Ivanova N."/>
            <person name="Pagani I."/>
            <person name="Vogl K."/>
            <person name="Liu Z."/>
            <person name="Frigaard N.-U."/>
            <person name="Bryant D."/>
            <person name="Woyke T."/>
        </authorList>
    </citation>
    <scope>NUCLEOTIDE SEQUENCE [LARGE SCALE GENOMIC DNA]</scope>
    <source>
        <strain evidence="14">ATCC 17096 / DSM 198 / 6111</strain>
    </source>
</reference>
<evidence type="ECO:0000259" key="12">
    <source>
        <dbReference type="SMART" id="SM00836"/>
    </source>
</evidence>
<dbReference type="PANTHER" id="PTHR30075">
    <property type="entry name" value="GLYCYL-TRNA SYNTHETASE"/>
    <property type="match status" value="1"/>
</dbReference>
<dbReference type="GO" id="GO:0006426">
    <property type="term" value="P:glycyl-tRNA aminoacylation"/>
    <property type="evidence" value="ECO:0007669"/>
    <property type="project" value="UniProtKB-UniRule"/>
</dbReference>
<dbReference type="PANTHER" id="PTHR30075:SF2">
    <property type="entry name" value="GLYCINE--TRNA LIGASE, CHLOROPLASTIC_MITOCHONDRIAL 2"/>
    <property type="match status" value="1"/>
</dbReference>
<keyword evidence="4 11" id="KW-0963">Cytoplasm</keyword>
<keyword evidence="7 11" id="KW-0067">ATP-binding</keyword>
<dbReference type="GO" id="GO:0004820">
    <property type="term" value="F:glycine-tRNA ligase activity"/>
    <property type="evidence" value="ECO:0007669"/>
    <property type="project" value="UniProtKB-UniRule"/>
</dbReference>
<accession>I3YCM9</accession>
<evidence type="ECO:0000313" key="13">
    <source>
        <dbReference type="EMBL" id="AFL74747.1"/>
    </source>
</evidence>
<gene>
    <name evidence="11" type="primary">glyS</name>
    <name evidence="13" type="ordered locus">Thivi_2831</name>
</gene>
<keyword evidence="8 11" id="KW-0648">Protein biosynthesis</keyword>
<evidence type="ECO:0000313" key="14">
    <source>
        <dbReference type="Proteomes" id="UP000006062"/>
    </source>
</evidence>
<dbReference type="InterPro" id="IPR008909">
    <property type="entry name" value="DALR_anticod-bd"/>
</dbReference>
<protein>
    <recommendedName>
        <fullName evidence="11">Glycine--tRNA ligase beta subunit</fullName>
        <ecNumber evidence="11">6.1.1.14</ecNumber>
    </recommendedName>
    <alternativeName>
        <fullName evidence="11">Glycyl-tRNA synthetase beta subunit</fullName>
        <shortName evidence="11">GlyRS</shortName>
    </alternativeName>
</protein>
<evidence type="ECO:0000256" key="10">
    <source>
        <dbReference type="ARBA" id="ARBA00047937"/>
    </source>
</evidence>
<dbReference type="Pfam" id="PF02092">
    <property type="entry name" value="tRNA_synt_2f"/>
    <property type="match status" value="1"/>
</dbReference>
<evidence type="ECO:0000256" key="5">
    <source>
        <dbReference type="ARBA" id="ARBA00022598"/>
    </source>
</evidence>
<dbReference type="OrthoDB" id="9775440at2"/>
<dbReference type="Pfam" id="PF05746">
    <property type="entry name" value="DALR_1"/>
    <property type="match status" value="1"/>
</dbReference>
<keyword evidence="14" id="KW-1185">Reference proteome</keyword>
<evidence type="ECO:0000256" key="11">
    <source>
        <dbReference type="HAMAP-Rule" id="MF_00255"/>
    </source>
</evidence>
<dbReference type="InterPro" id="IPR006194">
    <property type="entry name" value="Gly-tRNA-synth_heterodimer"/>
</dbReference>
<comment type="subunit">
    <text evidence="3 11">Tetramer of two alpha and two beta subunits.</text>
</comment>
<dbReference type="SUPFAM" id="SSF109604">
    <property type="entry name" value="HD-domain/PDEase-like"/>
    <property type="match status" value="1"/>
</dbReference>
<dbReference type="SMART" id="SM00836">
    <property type="entry name" value="DALR_1"/>
    <property type="match status" value="1"/>
</dbReference>
<evidence type="ECO:0000256" key="9">
    <source>
        <dbReference type="ARBA" id="ARBA00023146"/>
    </source>
</evidence>
<comment type="catalytic activity">
    <reaction evidence="10 11">
        <text>tRNA(Gly) + glycine + ATP = glycyl-tRNA(Gly) + AMP + diphosphate</text>
        <dbReference type="Rhea" id="RHEA:16013"/>
        <dbReference type="Rhea" id="RHEA-COMP:9664"/>
        <dbReference type="Rhea" id="RHEA-COMP:9683"/>
        <dbReference type="ChEBI" id="CHEBI:30616"/>
        <dbReference type="ChEBI" id="CHEBI:33019"/>
        <dbReference type="ChEBI" id="CHEBI:57305"/>
        <dbReference type="ChEBI" id="CHEBI:78442"/>
        <dbReference type="ChEBI" id="CHEBI:78522"/>
        <dbReference type="ChEBI" id="CHEBI:456215"/>
        <dbReference type="EC" id="6.1.1.14"/>
    </reaction>
</comment>
<sequence>MDTFADLLIEIGTEELPPKALPNLSKAFAENFLLQLKAHGIEYETIERFTTPRRLALLVRKIGRHQPDQSIQRRGPALQAAFHADGQPTPAALGFARSCGVEIDALGRDVTEKGSWLAFRVLQPGLETAQLVPSMCEAALADLPIPKRMRWGDREEEFVRPVQWVCLMLDDARIAGSILGVEADADTRGHRFHHPDRIGLSSASDYPESLRSMGYVEASFERRRDLIRDQVNLLASTHGLKARIDADLLDEVTALVEWPQALLCRFDTRYLEMPPEVLIETMQSHQKYFPVVDDAGVLQDAFIAVANIVSRDPDQVRAGNERVIRPRFSDAAFFWSKDLTQPLSAFADRLETLVFQEKLGTMAEKSRRVACLGRYLAPMLMSDPDLIARAAQLAKCDLVSSMVFEFPGLQGIMGRYYAEKSNEDPCVSHALEEQYLPRFAGDDLPASACGKVLAIADRVDTLVGIFGIGLRPTGTRDPYALRRASIAVLRLMIETSIDLDLRDLLKVAANCYAPGTLSDDTVETVLAYMLDRLHGYYADRGVAVDTVDAVIESRVTNPWDLDRRIAAVSSFRMLPAADFLATANKRIHNILSKNAVDSGDAGSVDPALLTDPAEIRLAARIDELSQACGPLAARHDYIGILETLAGLTNEIDTFFSDVMVMSEDDRVRQNRIRLLRSLAGLFMLVADISRLH</sequence>
<dbReference type="HAMAP" id="MF_00255">
    <property type="entry name" value="Gly_tRNA_synth_beta"/>
    <property type="match status" value="1"/>
</dbReference>
<evidence type="ECO:0000256" key="4">
    <source>
        <dbReference type="ARBA" id="ARBA00022490"/>
    </source>
</evidence>
<dbReference type="GO" id="GO:0005829">
    <property type="term" value="C:cytosol"/>
    <property type="evidence" value="ECO:0007669"/>
    <property type="project" value="TreeGrafter"/>
</dbReference>
<dbReference type="RefSeq" id="WP_014779180.1">
    <property type="nucleotide sequence ID" value="NC_018012.1"/>
</dbReference>
<dbReference type="AlphaFoldDB" id="I3YCM9"/>
<dbReference type="HOGENOM" id="CLU_007220_2_2_6"/>
<evidence type="ECO:0000256" key="2">
    <source>
        <dbReference type="ARBA" id="ARBA00008226"/>
    </source>
</evidence>
<dbReference type="Gene3D" id="1.10.730.10">
    <property type="entry name" value="Isoleucyl-tRNA Synthetase, Domain 1"/>
    <property type="match status" value="1"/>
</dbReference>
<keyword evidence="6 11" id="KW-0547">Nucleotide-binding</keyword>
<dbReference type="PROSITE" id="PS50861">
    <property type="entry name" value="AA_TRNA_LIGASE_II_GLYAB"/>
    <property type="match status" value="1"/>
</dbReference>
<keyword evidence="5 11" id="KW-0436">Ligase</keyword>
<evidence type="ECO:0000256" key="7">
    <source>
        <dbReference type="ARBA" id="ARBA00022840"/>
    </source>
</evidence>
<keyword evidence="9 11" id="KW-0030">Aminoacyl-tRNA synthetase</keyword>
<evidence type="ECO:0000256" key="1">
    <source>
        <dbReference type="ARBA" id="ARBA00004496"/>
    </source>
</evidence>
<evidence type="ECO:0000256" key="6">
    <source>
        <dbReference type="ARBA" id="ARBA00022741"/>
    </source>
</evidence>
<name>I3YCM9_THIV6</name>
<dbReference type="NCBIfam" id="TIGR00211">
    <property type="entry name" value="glyS"/>
    <property type="match status" value="1"/>
</dbReference>
<dbReference type="GO" id="GO:0004814">
    <property type="term" value="F:arginine-tRNA ligase activity"/>
    <property type="evidence" value="ECO:0007669"/>
    <property type="project" value="InterPro"/>
</dbReference>
<organism evidence="13 14">
    <name type="scientific">Thiocystis violascens (strain ATCC 17096 / DSM 198 / 6111)</name>
    <name type="common">Chromatium violascens</name>
    <dbReference type="NCBI Taxonomy" id="765911"/>
    <lineage>
        <taxon>Bacteria</taxon>
        <taxon>Pseudomonadati</taxon>
        <taxon>Pseudomonadota</taxon>
        <taxon>Gammaproteobacteria</taxon>
        <taxon>Chromatiales</taxon>
        <taxon>Chromatiaceae</taxon>
        <taxon>Thiocystis</taxon>
    </lineage>
</organism>
<dbReference type="Proteomes" id="UP000006062">
    <property type="component" value="Chromosome"/>
</dbReference>
<dbReference type="InterPro" id="IPR015944">
    <property type="entry name" value="Gly-tRNA-synth_bsu"/>
</dbReference>
<evidence type="ECO:0000256" key="3">
    <source>
        <dbReference type="ARBA" id="ARBA00011209"/>
    </source>
</evidence>
<dbReference type="GO" id="GO:0006420">
    <property type="term" value="P:arginyl-tRNA aminoacylation"/>
    <property type="evidence" value="ECO:0007669"/>
    <property type="project" value="InterPro"/>
</dbReference>
<comment type="similarity">
    <text evidence="2 11">Belongs to the class-II aminoacyl-tRNA synthetase family.</text>
</comment>
<evidence type="ECO:0000256" key="8">
    <source>
        <dbReference type="ARBA" id="ARBA00022917"/>
    </source>
</evidence>
<proteinExistence type="inferred from homology"/>